<dbReference type="Gene3D" id="3.30.70.260">
    <property type="match status" value="1"/>
</dbReference>
<gene>
    <name evidence="21" type="ORF">SAMN05443377_10540</name>
</gene>
<dbReference type="GO" id="GO:0009088">
    <property type="term" value="P:threonine biosynthetic process"/>
    <property type="evidence" value="ECO:0007669"/>
    <property type="project" value="UniProtKB-UniPathway"/>
</dbReference>
<evidence type="ECO:0000256" key="17">
    <source>
        <dbReference type="PIRSR" id="PIRSR000098-2"/>
    </source>
</evidence>
<dbReference type="Proteomes" id="UP000198815">
    <property type="component" value="Unassembled WGS sequence"/>
</dbReference>
<evidence type="ECO:0000256" key="13">
    <source>
        <dbReference type="ARBA" id="ARBA00044930"/>
    </source>
</evidence>
<comment type="pathway">
    <text evidence="3 18">Amino-acid biosynthesis; L-methionine biosynthesis via de novo pathway; L-homoserine from L-aspartate: step 3/3.</text>
</comment>
<evidence type="ECO:0000256" key="6">
    <source>
        <dbReference type="ARBA" id="ARBA00013376"/>
    </source>
</evidence>
<evidence type="ECO:0000256" key="3">
    <source>
        <dbReference type="ARBA" id="ARBA00005062"/>
    </source>
</evidence>
<comment type="function">
    <text evidence="13">Catalyzes the conversion of L-aspartate-beta-semialdehyde (L-Asa) to L-homoserine (L-Hse), the third step in the biosynthesis of threonine and methionine from aspartate.</text>
</comment>
<dbReference type="PROSITE" id="PS51671">
    <property type="entry name" value="ACT"/>
    <property type="match status" value="1"/>
</dbReference>
<dbReference type="Pfam" id="PF01842">
    <property type="entry name" value="ACT"/>
    <property type="match status" value="1"/>
</dbReference>
<dbReference type="InterPro" id="IPR002912">
    <property type="entry name" value="ACT_dom"/>
</dbReference>
<dbReference type="PANTHER" id="PTHR43331">
    <property type="entry name" value="HOMOSERINE DEHYDROGENASE"/>
    <property type="match status" value="1"/>
</dbReference>
<dbReference type="InterPro" id="IPR001342">
    <property type="entry name" value="HDH_cat"/>
</dbReference>
<keyword evidence="11" id="KW-0915">Sodium</keyword>
<feature type="domain" description="ACT" evidence="20">
    <location>
        <begin position="360"/>
        <end position="438"/>
    </location>
</feature>
<comment type="catalytic activity">
    <reaction evidence="15">
        <text>L-homoserine + NAD(+) = L-aspartate 4-semialdehyde + NADH + H(+)</text>
        <dbReference type="Rhea" id="RHEA:15757"/>
        <dbReference type="ChEBI" id="CHEBI:15378"/>
        <dbReference type="ChEBI" id="CHEBI:57476"/>
        <dbReference type="ChEBI" id="CHEBI:57540"/>
        <dbReference type="ChEBI" id="CHEBI:57945"/>
        <dbReference type="ChEBI" id="CHEBI:537519"/>
        <dbReference type="EC" id="1.1.1.3"/>
    </reaction>
    <physiologicalReaction direction="right-to-left" evidence="15">
        <dbReference type="Rhea" id="RHEA:15759"/>
    </physiologicalReaction>
</comment>
<dbReference type="AlphaFoldDB" id="A0A1H9R041"/>
<evidence type="ECO:0000256" key="2">
    <source>
        <dbReference type="ARBA" id="ARBA00005056"/>
    </source>
</evidence>
<dbReference type="GO" id="GO:0050661">
    <property type="term" value="F:NADP binding"/>
    <property type="evidence" value="ECO:0007669"/>
    <property type="project" value="InterPro"/>
</dbReference>
<evidence type="ECO:0000256" key="16">
    <source>
        <dbReference type="PIRSR" id="PIRSR000098-1"/>
    </source>
</evidence>
<comment type="pathway">
    <text evidence="2 18">Amino-acid biosynthesis; L-threonine biosynthesis; L-threonine from L-aspartate: step 3/5.</text>
</comment>
<dbReference type="InterPro" id="IPR005106">
    <property type="entry name" value="Asp/hSer_DH_NAD-bd"/>
</dbReference>
<dbReference type="Gene3D" id="3.40.50.720">
    <property type="entry name" value="NAD(P)-binding Rossmann-like Domain"/>
    <property type="match status" value="1"/>
</dbReference>
<evidence type="ECO:0000256" key="1">
    <source>
        <dbReference type="ARBA" id="ARBA00001920"/>
    </source>
</evidence>
<keyword evidence="12 18" id="KW-0486">Methionine biosynthesis</keyword>
<evidence type="ECO:0000256" key="19">
    <source>
        <dbReference type="RuleBase" id="RU004171"/>
    </source>
</evidence>
<dbReference type="SUPFAM" id="SSF55347">
    <property type="entry name" value="Glyceraldehyde-3-phosphate dehydrogenase-like, C-terminal domain"/>
    <property type="match status" value="1"/>
</dbReference>
<evidence type="ECO:0000259" key="20">
    <source>
        <dbReference type="PROSITE" id="PS51671"/>
    </source>
</evidence>
<feature type="binding site" evidence="17">
    <location>
        <position position="200"/>
    </location>
    <ligand>
        <name>L-homoserine</name>
        <dbReference type="ChEBI" id="CHEBI:57476"/>
    </ligand>
</feature>
<evidence type="ECO:0000256" key="9">
    <source>
        <dbReference type="ARBA" id="ARBA00022857"/>
    </source>
</evidence>
<dbReference type="InterPro" id="IPR036291">
    <property type="entry name" value="NAD(P)-bd_dom_sf"/>
</dbReference>
<dbReference type="NCBIfam" id="NF004976">
    <property type="entry name" value="PRK06349.1"/>
    <property type="match status" value="1"/>
</dbReference>
<dbReference type="SUPFAM" id="SSF55021">
    <property type="entry name" value="ACT-like"/>
    <property type="match status" value="1"/>
</dbReference>
<sequence>MNQSVTRPAVPVKVLRVALLGAGTVGRKVATILLEHADDLAAKAGCRLEVSGIAVRDATKPRAGIDPALLTEDAAGLVANSGADIVIELIGGLSPAKELIVSAIEHGASVITANKALLASHGDEIFAIAERNGVDVYFEAAVAGAIPIVRPLRESLVGDEIRAVMGVVNGTTNYILDKMSTEHQDFNQALAAAQDLGFAEADPTADVEGYDAASKAAILASLAFHSSVPGSAVYREGITDVTPEDIEAAAAMDCVVKPLAIARVDEQGRIEVRVHAAMVPLTHPLAMVHGPNNALVVEAANAGRLMFLGPGAGGSPTASAVTGDLVTVARNRVRGVVGPAHSLYQALATAPMGQTRTRYYLRFKVADQPGVLAAVAGILARHEVSVHSIRQTPTANGDDPATARVSMMTHIARESDVAACLGELENSGFVIGPVRLVRAEGV</sequence>
<comment type="catalytic activity">
    <reaction evidence="14">
        <text>L-homoserine + NADP(+) = L-aspartate 4-semialdehyde + NADPH + H(+)</text>
        <dbReference type="Rhea" id="RHEA:15761"/>
        <dbReference type="ChEBI" id="CHEBI:15378"/>
        <dbReference type="ChEBI" id="CHEBI:57476"/>
        <dbReference type="ChEBI" id="CHEBI:57783"/>
        <dbReference type="ChEBI" id="CHEBI:58349"/>
        <dbReference type="ChEBI" id="CHEBI:537519"/>
        <dbReference type="EC" id="1.1.1.3"/>
    </reaction>
    <physiologicalReaction direction="right-to-left" evidence="14">
        <dbReference type="Rhea" id="RHEA:15763"/>
    </physiologicalReaction>
</comment>
<dbReference type="InterPro" id="IPR045865">
    <property type="entry name" value="ACT-like_dom_sf"/>
</dbReference>
<reference evidence="21 22" key="1">
    <citation type="submission" date="2016-10" db="EMBL/GenBank/DDBJ databases">
        <authorList>
            <person name="de Groot N.N."/>
        </authorList>
    </citation>
    <scope>NUCLEOTIDE SEQUENCE [LARGE SCALE GENOMIC DNA]</scope>
    <source>
        <strain evidence="21 22">DSM 16859</strain>
    </source>
</reference>
<organism evidence="21 22">
    <name type="scientific">Propionibacterium cyclohexanicum</name>
    <dbReference type="NCBI Taxonomy" id="64702"/>
    <lineage>
        <taxon>Bacteria</taxon>
        <taxon>Bacillati</taxon>
        <taxon>Actinomycetota</taxon>
        <taxon>Actinomycetes</taxon>
        <taxon>Propionibacteriales</taxon>
        <taxon>Propionibacteriaceae</taxon>
        <taxon>Propionibacterium</taxon>
    </lineage>
</organism>
<dbReference type="EMBL" id="FOGZ01000005">
    <property type="protein sequence ID" value="SER65875.1"/>
    <property type="molecule type" value="Genomic_DNA"/>
</dbReference>
<keyword evidence="22" id="KW-1185">Reference proteome</keyword>
<dbReference type="FunFam" id="3.30.360.10:FF:000005">
    <property type="entry name" value="Homoserine dehydrogenase"/>
    <property type="match status" value="1"/>
</dbReference>
<comment type="cofactor">
    <cofactor evidence="1">
        <name>a metal cation</name>
        <dbReference type="ChEBI" id="CHEBI:25213"/>
    </cofactor>
</comment>
<dbReference type="InterPro" id="IPR016204">
    <property type="entry name" value="HDH"/>
</dbReference>
<keyword evidence="9 17" id="KW-0521">NADP</keyword>
<dbReference type="InterPro" id="IPR019811">
    <property type="entry name" value="HDH_CS"/>
</dbReference>
<dbReference type="STRING" id="64702.SAMN05443377_10540"/>
<dbReference type="OrthoDB" id="9808167at2"/>
<feature type="active site" description="Proton donor" evidence="16">
    <location>
        <position position="215"/>
    </location>
</feature>
<dbReference type="GO" id="GO:0004412">
    <property type="term" value="F:homoserine dehydrogenase activity"/>
    <property type="evidence" value="ECO:0007669"/>
    <property type="project" value="UniProtKB-EC"/>
</dbReference>
<dbReference type="UniPathway" id="UPA00050">
    <property type="reaction ID" value="UER00063"/>
</dbReference>
<evidence type="ECO:0000256" key="7">
    <source>
        <dbReference type="ARBA" id="ARBA00022605"/>
    </source>
</evidence>
<evidence type="ECO:0000256" key="12">
    <source>
        <dbReference type="ARBA" id="ARBA00023167"/>
    </source>
</evidence>
<evidence type="ECO:0000313" key="22">
    <source>
        <dbReference type="Proteomes" id="UP000198815"/>
    </source>
</evidence>
<feature type="binding site" evidence="17">
    <location>
        <position position="115"/>
    </location>
    <ligand>
        <name>NADPH</name>
        <dbReference type="ChEBI" id="CHEBI:57783"/>
    </ligand>
</feature>
<evidence type="ECO:0000256" key="15">
    <source>
        <dbReference type="ARBA" id="ARBA00049031"/>
    </source>
</evidence>
<comment type="similarity">
    <text evidence="4 19">Belongs to the homoserine dehydrogenase family.</text>
</comment>
<dbReference type="RefSeq" id="WP_091968330.1">
    <property type="nucleotide sequence ID" value="NZ_FOGZ01000005.1"/>
</dbReference>
<evidence type="ECO:0000256" key="18">
    <source>
        <dbReference type="RuleBase" id="RU000579"/>
    </source>
</evidence>
<dbReference type="UniPathway" id="UPA00051">
    <property type="reaction ID" value="UER00465"/>
</dbReference>
<dbReference type="GO" id="GO:0009086">
    <property type="term" value="P:methionine biosynthetic process"/>
    <property type="evidence" value="ECO:0007669"/>
    <property type="project" value="UniProtKB-KW"/>
</dbReference>
<evidence type="ECO:0000256" key="14">
    <source>
        <dbReference type="ARBA" id="ARBA00048841"/>
    </source>
</evidence>
<dbReference type="PIRSF" id="PIRSF000098">
    <property type="entry name" value="Homoser_dehydrog"/>
    <property type="match status" value="1"/>
</dbReference>
<dbReference type="PANTHER" id="PTHR43331:SF1">
    <property type="entry name" value="HOMOSERINE DEHYDROGENASE"/>
    <property type="match status" value="1"/>
</dbReference>
<dbReference type="EC" id="1.1.1.3" evidence="5 18"/>
<evidence type="ECO:0000256" key="4">
    <source>
        <dbReference type="ARBA" id="ARBA00006753"/>
    </source>
</evidence>
<evidence type="ECO:0000313" key="21">
    <source>
        <dbReference type="EMBL" id="SER65875.1"/>
    </source>
</evidence>
<dbReference type="PROSITE" id="PS01042">
    <property type="entry name" value="HOMOSER_DHGENASE"/>
    <property type="match status" value="1"/>
</dbReference>
<keyword evidence="10 18" id="KW-0560">Oxidoreductase</keyword>
<dbReference type="Gene3D" id="3.30.360.10">
    <property type="entry name" value="Dihydrodipicolinate Reductase, domain 2"/>
    <property type="match status" value="1"/>
</dbReference>
<evidence type="ECO:0000256" key="11">
    <source>
        <dbReference type="ARBA" id="ARBA00023053"/>
    </source>
</evidence>
<evidence type="ECO:0000256" key="8">
    <source>
        <dbReference type="ARBA" id="ARBA00022697"/>
    </source>
</evidence>
<protein>
    <recommendedName>
        <fullName evidence="6 18">Homoserine dehydrogenase</fullName>
        <ecNumber evidence="5 18">1.1.1.3</ecNumber>
    </recommendedName>
</protein>
<accession>A0A1H9R041</accession>
<evidence type="ECO:0000256" key="5">
    <source>
        <dbReference type="ARBA" id="ARBA00013213"/>
    </source>
</evidence>
<dbReference type="CDD" id="cd04881">
    <property type="entry name" value="ACT_HSDH-Hom"/>
    <property type="match status" value="1"/>
</dbReference>
<proteinExistence type="inferred from homology"/>
<keyword evidence="8 18" id="KW-0791">Threonine biosynthesis</keyword>
<keyword evidence="7 18" id="KW-0028">Amino-acid biosynthesis</keyword>
<evidence type="ECO:0000256" key="10">
    <source>
        <dbReference type="ARBA" id="ARBA00023002"/>
    </source>
</evidence>
<dbReference type="Pfam" id="PF03447">
    <property type="entry name" value="NAD_binding_3"/>
    <property type="match status" value="1"/>
</dbReference>
<dbReference type="SUPFAM" id="SSF51735">
    <property type="entry name" value="NAD(P)-binding Rossmann-fold domains"/>
    <property type="match status" value="1"/>
</dbReference>
<dbReference type="Pfam" id="PF00742">
    <property type="entry name" value="Homoserine_dh"/>
    <property type="match status" value="1"/>
</dbReference>
<name>A0A1H9R041_9ACTN</name>